<dbReference type="AlphaFoldDB" id="A0A4C1SRR3"/>
<accession>A0A4C1SRR3</accession>
<sequence>VAQPTPTWLRLIPTWFLSMSRPSAKAFTSSQKRHALFTRLASTGADV</sequence>
<reference evidence="1 2" key="1">
    <citation type="journal article" date="2019" name="Commun. Biol.">
        <title>The bagworm genome reveals a unique fibroin gene that provides high tensile strength.</title>
        <authorList>
            <person name="Kono N."/>
            <person name="Nakamura H."/>
            <person name="Ohtoshi R."/>
            <person name="Tomita M."/>
            <person name="Numata K."/>
            <person name="Arakawa K."/>
        </authorList>
    </citation>
    <scope>NUCLEOTIDE SEQUENCE [LARGE SCALE GENOMIC DNA]</scope>
</reference>
<comment type="caution">
    <text evidence="1">The sequence shown here is derived from an EMBL/GenBank/DDBJ whole genome shotgun (WGS) entry which is preliminary data.</text>
</comment>
<name>A0A4C1SRR3_EUMVA</name>
<evidence type="ECO:0000313" key="1">
    <source>
        <dbReference type="EMBL" id="GBP03890.1"/>
    </source>
</evidence>
<protein>
    <submittedName>
        <fullName evidence="1">Uncharacterized protein</fullName>
    </submittedName>
</protein>
<gene>
    <name evidence="1" type="ORF">EVAR_69951_1</name>
</gene>
<keyword evidence="2" id="KW-1185">Reference proteome</keyword>
<dbReference type="EMBL" id="BGZK01003711">
    <property type="protein sequence ID" value="GBP03890.1"/>
    <property type="molecule type" value="Genomic_DNA"/>
</dbReference>
<organism evidence="1 2">
    <name type="scientific">Eumeta variegata</name>
    <name type="common">Bagworm moth</name>
    <name type="synonym">Eumeta japonica</name>
    <dbReference type="NCBI Taxonomy" id="151549"/>
    <lineage>
        <taxon>Eukaryota</taxon>
        <taxon>Metazoa</taxon>
        <taxon>Ecdysozoa</taxon>
        <taxon>Arthropoda</taxon>
        <taxon>Hexapoda</taxon>
        <taxon>Insecta</taxon>
        <taxon>Pterygota</taxon>
        <taxon>Neoptera</taxon>
        <taxon>Endopterygota</taxon>
        <taxon>Lepidoptera</taxon>
        <taxon>Glossata</taxon>
        <taxon>Ditrysia</taxon>
        <taxon>Tineoidea</taxon>
        <taxon>Psychidae</taxon>
        <taxon>Oiketicinae</taxon>
        <taxon>Eumeta</taxon>
    </lineage>
</organism>
<feature type="non-terminal residue" evidence="1">
    <location>
        <position position="1"/>
    </location>
</feature>
<dbReference type="Proteomes" id="UP000299102">
    <property type="component" value="Unassembled WGS sequence"/>
</dbReference>
<evidence type="ECO:0000313" key="2">
    <source>
        <dbReference type="Proteomes" id="UP000299102"/>
    </source>
</evidence>
<proteinExistence type="predicted"/>